<keyword evidence="1 4" id="KW-0808">Transferase</keyword>
<dbReference type="Gene3D" id="3.40.50.150">
    <property type="entry name" value="Vaccinia Virus protein VP39"/>
    <property type="match status" value="1"/>
</dbReference>
<dbReference type="GO" id="GO:0070475">
    <property type="term" value="P:rRNA base methylation"/>
    <property type="evidence" value="ECO:0007669"/>
    <property type="project" value="TreeGrafter"/>
</dbReference>
<dbReference type="GO" id="GO:0003723">
    <property type="term" value="F:RNA binding"/>
    <property type="evidence" value="ECO:0007669"/>
    <property type="project" value="UniProtKB-UniRule"/>
</dbReference>
<dbReference type="InterPro" id="IPR029063">
    <property type="entry name" value="SAM-dependent_MTases_sf"/>
</dbReference>
<feature type="binding site" evidence="1">
    <location>
        <begin position="251"/>
        <end position="257"/>
    </location>
    <ligand>
        <name>S-adenosyl-L-methionine</name>
        <dbReference type="ChEBI" id="CHEBI:59789"/>
    </ligand>
</feature>
<dbReference type="Proteomes" id="UP000247233">
    <property type="component" value="Unassembled WGS sequence"/>
</dbReference>
<dbReference type="EMBL" id="MSFL01000003">
    <property type="protein sequence ID" value="PWY89891.1"/>
    <property type="molecule type" value="Genomic_DNA"/>
</dbReference>
<dbReference type="InterPro" id="IPR023267">
    <property type="entry name" value="RCMT"/>
</dbReference>
<comment type="caution">
    <text evidence="4">The sequence shown here is derived from an EMBL/GenBank/DDBJ whole genome shotgun (WGS) entry which is preliminary data.</text>
</comment>
<keyword evidence="1 4" id="KW-0489">Methyltransferase</keyword>
<comment type="similarity">
    <text evidence="1">Belongs to the class I-like SAM-binding methyltransferase superfamily. RsmB/NOP family.</text>
</comment>
<dbReference type="PANTHER" id="PTHR22807">
    <property type="entry name" value="NOP2 YEAST -RELATED NOL1/NOP2/FMU SUN DOMAIN-CONTAINING"/>
    <property type="match status" value="1"/>
</dbReference>
<dbReference type="InterPro" id="IPR001678">
    <property type="entry name" value="MeTrfase_RsmB-F_NOP2_dom"/>
</dbReference>
<gene>
    <name evidence="4" type="ORF">BO70DRAFT_377130</name>
</gene>
<evidence type="ECO:0000256" key="1">
    <source>
        <dbReference type="PROSITE-ProRule" id="PRU01023"/>
    </source>
</evidence>
<dbReference type="FunFam" id="3.30.70.1170:FF:000006">
    <property type="entry name" value="NOL1/NOP2/Sun domain family protein"/>
    <property type="match status" value="1"/>
</dbReference>
<dbReference type="Gene3D" id="3.30.70.1170">
    <property type="entry name" value="Sun protein, domain 3"/>
    <property type="match status" value="1"/>
</dbReference>
<organism evidence="4 5">
    <name type="scientific">Aspergillus heteromorphus CBS 117.55</name>
    <dbReference type="NCBI Taxonomy" id="1448321"/>
    <lineage>
        <taxon>Eukaryota</taxon>
        <taxon>Fungi</taxon>
        <taxon>Dikarya</taxon>
        <taxon>Ascomycota</taxon>
        <taxon>Pezizomycotina</taxon>
        <taxon>Eurotiomycetes</taxon>
        <taxon>Eurotiomycetidae</taxon>
        <taxon>Eurotiales</taxon>
        <taxon>Aspergillaceae</taxon>
        <taxon>Aspergillus</taxon>
        <taxon>Aspergillus subgen. Circumdati</taxon>
    </lineage>
</organism>
<dbReference type="STRING" id="1448321.A0A317WVN3"/>
<dbReference type="GO" id="GO:0008173">
    <property type="term" value="F:RNA methyltransferase activity"/>
    <property type="evidence" value="ECO:0007669"/>
    <property type="project" value="InterPro"/>
</dbReference>
<evidence type="ECO:0000313" key="5">
    <source>
        <dbReference type="Proteomes" id="UP000247233"/>
    </source>
</evidence>
<dbReference type="Pfam" id="PF21148">
    <property type="entry name" value="NSUN5_fdxn-like"/>
    <property type="match status" value="1"/>
</dbReference>
<evidence type="ECO:0000259" key="3">
    <source>
        <dbReference type="PROSITE" id="PS51686"/>
    </source>
</evidence>
<feature type="compositionally biased region" description="Basic and acidic residues" evidence="2">
    <location>
        <begin position="391"/>
        <end position="409"/>
    </location>
</feature>
<accession>A0A317WVN3</accession>
<dbReference type="OrthoDB" id="435282at2759"/>
<feature type="binding site" evidence="1">
    <location>
        <position position="354"/>
    </location>
    <ligand>
        <name>S-adenosyl-L-methionine</name>
        <dbReference type="ChEBI" id="CHEBI:59789"/>
    </ligand>
</feature>
<keyword evidence="1" id="KW-0949">S-adenosyl-L-methionine</keyword>
<reference evidence="4 5" key="1">
    <citation type="submission" date="2016-12" db="EMBL/GenBank/DDBJ databases">
        <title>The genomes of Aspergillus section Nigri reveals drivers in fungal speciation.</title>
        <authorList>
            <consortium name="DOE Joint Genome Institute"/>
            <person name="Vesth T.C."/>
            <person name="Nybo J."/>
            <person name="Theobald S."/>
            <person name="Brandl J."/>
            <person name="Frisvad J.C."/>
            <person name="Nielsen K.F."/>
            <person name="Lyhne E.K."/>
            <person name="Kogle M.E."/>
            <person name="Kuo A."/>
            <person name="Riley R."/>
            <person name="Clum A."/>
            <person name="Nolan M."/>
            <person name="Lipzen A."/>
            <person name="Salamov A."/>
            <person name="Henrissat B."/>
            <person name="Wiebenga A."/>
            <person name="De Vries R.P."/>
            <person name="Grigoriev I.V."/>
            <person name="Mortensen U.H."/>
            <person name="Andersen M.R."/>
            <person name="Baker S.E."/>
        </authorList>
    </citation>
    <scope>NUCLEOTIDE SEQUENCE [LARGE SCALE GENOMIC DNA]</scope>
    <source>
        <strain evidence="4 5">CBS 117.55</strain>
    </source>
</reference>
<dbReference type="PANTHER" id="PTHR22807:SF4">
    <property type="entry name" value="28S RRNA (CYTOSINE-C(5))-METHYLTRANSFERASE"/>
    <property type="match status" value="1"/>
</dbReference>
<feature type="domain" description="SAM-dependent MTase RsmB/NOP-type" evidence="3">
    <location>
        <begin position="140"/>
        <end position="561"/>
    </location>
</feature>
<dbReference type="InterPro" id="IPR049561">
    <property type="entry name" value="NSUN5_7_fdxn-like"/>
</dbReference>
<keyword evidence="5" id="KW-1185">Reference proteome</keyword>
<dbReference type="PROSITE" id="PS51686">
    <property type="entry name" value="SAM_MT_RSMB_NOP"/>
    <property type="match status" value="1"/>
</dbReference>
<feature type="region of interest" description="Disordered" evidence="2">
    <location>
        <begin position="277"/>
        <end position="299"/>
    </location>
</feature>
<dbReference type="GO" id="GO:0005730">
    <property type="term" value="C:nucleolus"/>
    <property type="evidence" value="ECO:0007669"/>
    <property type="project" value="TreeGrafter"/>
</dbReference>
<feature type="compositionally biased region" description="Basic and acidic residues" evidence="2">
    <location>
        <begin position="579"/>
        <end position="600"/>
    </location>
</feature>
<feature type="binding site" evidence="1">
    <location>
        <position position="305"/>
    </location>
    <ligand>
        <name>S-adenosyl-L-methionine</name>
        <dbReference type="ChEBI" id="CHEBI:59789"/>
    </ligand>
</feature>
<evidence type="ECO:0000313" key="4">
    <source>
        <dbReference type="EMBL" id="PWY89891.1"/>
    </source>
</evidence>
<feature type="active site" description="Nucleophile" evidence="1">
    <location>
        <position position="465"/>
    </location>
</feature>
<dbReference type="SUPFAM" id="SSF53335">
    <property type="entry name" value="S-adenosyl-L-methionine-dependent methyltransferases"/>
    <property type="match status" value="1"/>
</dbReference>
<dbReference type="AlphaFoldDB" id="A0A317WVN3"/>
<dbReference type="GeneID" id="37067410"/>
<dbReference type="InterPro" id="IPR048889">
    <property type="entry name" value="NSUN5_RCM1_N"/>
</dbReference>
<feature type="region of interest" description="Disordered" evidence="2">
    <location>
        <begin position="567"/>
        <end position="613"/>
    </location>
</feature>
<dbReference type="PRINTS" id="PR02008">
    <property type="entry name" value="RCMTFAMILY"/>
</dbReference>
<dbReference type="VEuPathDB" id="FungiDB:BO70DRAFT_377130"/>
<keyword evidence="1" id="KW-0694">RNA-binding</keyword>
<feature type="compositionally biased region" description="Acidic residues" evidence="2">
    <location>
        <begin position="601"/>
        <end position="613"/>
    </location>
</feature>
<name>A0A317WVN3_9EURO</name>
<sequence length="613" mass="67219">MSLYYDAVTILTAPAAGGSFKSRIYNSRTLKASPAQVYALIIEASKWDLLLKEVIEHAGILKLEPKLTPLLATLLVHDHLLSKSGIAAKTSHPFRQAIERHKARLRGEFTKARVRRGCATIEDLKSVVRKEKLALLGPAAAALAGAVHPRWVRVNNLKSCLQEQLDTTFRGFERVEDLRELGTGKEKGTESKKVWVDPHVPDLVAIAQGVEISSSAAYREGKVILQDKASCFPAYLLLGDEGVDGDLLDGCAAPGNKTTHMASLVVKVDATAADVDSSAEGKKQRKMMKEKKEKGGVKRRVYSMDQSPVRAKILQKMVTTAGADSLVTVLPGQDFLALDPEDERFEGVTGLLLDPSCSGSGIVGRDDVPKLILPEIATPGQQTGKKRKRNKADGHGDDEGKKSKKKESESESESAVQTPSATDENDVAVSGMDAERLVKLSNLQTRIVEHALGFPAATRVTYSTCSVHLLENEAVVQRILASEVARERGWRVLRRDEQPEGMRKWGYRGVREERVLGDGDGDMAGKMDITLSEEELEGCLRCWPGDDQGTGGFFVAGFVRDGAVEAVERAGGAKKAKKQKQEQKPKEEKRTQKEKQKEKREDEEEDEWDGFSD</sequence>
<protein>
    <submittedName>
        <fullName evidence="4">S-adenosyl-L-methionine-dependent methyltransferase</fullName>
    </submittedName>
</protein>
<dbReference type="RefSeq" id="XP_025402722.1">
    <property type="nucleotide sequence ID" value="XM_025545173.1"/>
</dbReference>
<dbReference type="Pfam" id="PF21153">
    <property type="entry name" value="NSUN5_N"/>
    <property type="match status" value="1"/>
</dbReference>
<evidence type="ECO:0000256" key="2">
    <source>
        <dbReference type="SAM" id="MobiDB-lite"/>
    </source>
</evidence>
<feature type="region of interest" description="Disordered" evidence="2">
    <location>
        <begin position="375"/>
        <end position="427"/>
    </location>
</feature>
<feature type="binding site" evidence="1">
    <location>
        <position position="334"/>
    </location>
    <ligand>
        <name>S-adenosyl-L-methionine</name>
        <dbReference type="ChEBI" id="CHEBI:59789"/>
    </ligand>
</feature>
<proteinExistence type="inferred from homology"/>